<evidence type="ECO:0000313" key="2">
    <source>
        <dbReference type="Proteomes" id="UP000824120"/>
    </source>
</evidence>
<gene>
    <name evidence="1" type="ORF">H5410_042400</name>
</gene>
<protein>
    <submittedName>
        <fullName evidence="1">Uncharacterized protein</fullName>
    </submittedName>
</protein>
<dbReference type="AlphaFoldDB" id="A0A9J5XYE8"/>
<sequence>MASEGQIVFVLSFYYVDVSMIKFLKIDTIRIAYFDLRDYIKDLGYTTECSFYFSSTHVKPQINENLNREISENEFERDNNEKNIDNDGRGEYRNFNTFERVTPVEQIRSSEKGPNIEYDETNVDNKNSLLGKLGDGKLYYSNNEVSDFELEEKIYCEDGEEVDWEIGLMFASVQEFS</sequence>
<reference evidence="1 2" key="1">
    <citation type="submission" date="2020-09" db="EMBL/GenBank/DDBJ databases">
        <title>De no assembly of potato wild relative species, Solanum commersonii.</title>
        <authorList>
            <person name="Cho K."/>
        </authorList>
    </citation>
    <scope>NUCLEOTIDE SEQUENCE [LARGE SCALE GENOMIC DNA]</scope>
    <source>
        <strain evidence="1">LZ3.2</strain>
        <tissue evidence="1">Leaf</tissue>
    </source>
</reference>
<dbReference type="EMBL" id="JACXVP010000008">
    <property type="protein sequence ID" value="KAG5591886.1"/>
    <property type="molecule type" value="Genomic_DNA"/>
</dbReference>
<proteinExistence type="predicted"/>
<comment type="caution">
    <text evidence="1">The sequence shown here is derived from an EMBL/GenBank/DDBJ whole genome shotgun (WGS) entry which is preliminary data.</text>
</comment>
<dbReference type="Proteomes" id="UP000824120">
    <property type="component" value="Chromosome 8"/>
</dbReference>
<keyword evidence="2" id="KW-1185">Reference proteome</keyword>
<name>A0A9J5XYE8_SOLCO</name>
<organism evidence="1 2">
    <name type="scientific">Solanum commersonii</name>
    <name type="common">Commerson's wild potato</name>
    <name type="synonym">Commerson's nightshade</name>
    <dbReference type="NCBI Taxonomy" id="4109"/>
    <lineage>
        <taxon>Eukaryota</taxon>
        <taxon>Viridiplantae</taxon>
        <taxon>Streptophyta</taxon>
        <taxon>Embryophyta</taxon>
        <taxon>Tracheophyta</taxon>
        <taxon>Spermatophyta</taxon>
        <taxon>Magnoliopsida</taxon>
        <taxon>eudicotyledons</taxon>
        <taxon>Gunneridae</taxon>
        <taxon>Pentapetalae</taxon>
        <taxon>asterids</taxon>
        <taxon>lamiids</taxon>
        <taxon>Solanales</taxon>
        <taxon>Solanaceae</taxon>
        <taxon>Solanoideae</taxon>
        <taxon>Solaneae</taxon>
        <taxon>Solanum</taxon>
    </lineage>
</organism>
<accession>A0A9J5XYE8</accession>
<evidence type="ECO:0000313" key="1">
    <source>
        <dbReference type="EMBL" id="KAG5591886.1"/>
    </source>
</evidence>